<dbReference type="RefSeq" id="XP_037189291.1">
    <property type="nucleotide sequence ID" value="XM_037340068.1"/>
</dbReference>
<gene>
    <name evidence="2" type="ORF">Bfra_009728</name>
</gene>
<evidence type="ECO:0000313" key="3">
    <source>
        <dbReference type="Proteomes" id="UP000531561"/>
    </source>
</evidence>
<keyword evidence="3" id="KW-1185">Reference proteome</keyword>
<dbReference type="AlphaFoldDB" id="A0A8H6EFD7"/>
<feature type="region of interest" description="Disordered" evidence="1">
    <location>
        <begin position="116"/>
        <end position="142"/>
    </location>
</feature>
<evidence type="ECO:0000256" key="1">
    <source>
        <dbReference type="SAM" id="MobiDB-lite"/>
    </source>
</evidence>
<comment type="caution">
    <text evidence="2">The sequence shown here is derived from an EMBL/GenBank/DDBJ whole genome shotgun (WGS) entry which is preliminary data.</text>
</comment>
<evidence type="ECO:0000313" key="2">
    <source>
        <dbReference type="EMBL" id="KAF5870344.1"/>
    </source>
</evidence>
<feature type="region of interest" description="Disordered" evidence="1">
    <location>
        <begin position="20"/>
        <end position="100"/>
    </location>
</feature>
<proteinExistence type="predicted"/>
<dbReference type="EMBL" id="JABFCT010000014">
    <property type="protein sequence ID" value="KAF5870344.1"/>
    <property type="molecule type" value="Genomic_DNA"/>
</dbReference>
<reference evidence="2 3" key="1">
    <citation type="journal article" date="2020" name="Phytopathology">
        <title>A high-quality genome resource of Botrytis fragariae, a new and rapidly spreading fungal pathogen causing strawberry gray mold in the U.S.A.</title>
        <authorList>
            <person name="Wu Y."/>
            <person name="Saski C.A."/>
            <person name="Schnabel G."/>
            <person name="Xiao S."/>
            <person name="Hu M."/>
        </authorList>
    </citation>
    <scope>NUCLEOTIDE SEQUENCE [LARGE SCALE GENOMIC DNA]</scope>
    <source>
        <strain evidence="2 3">BVB16</strain>
    </source>
</reference>
<accession>A0A8H6EFD7</accession>
<protein>
    <submittedName>
        <fullName evidence="2">Uncharacterized protein</fullName>
    </submittedName>
</protein>
<dbReference type="OrthoDB" id="3564184at2759"/>
<sequence>MPGVPPKAFETIKAKFKALLRGKKSKKAEAEPTADATKTDAAAAPATETAVTEPAAEGTAPEVKATEPATAETPAPTTAEAAPVVAEPAKTTETGEPPYIIGTLVKAHSTDTSIAAPEAPKVEEPLKPEPSAPIVAATAPQL</sequence>
<dbReference type="Proteomes" id="UP000531561">
    <property type="component" value="Unassembled WGS sequence"/>
</dbReference>
<name>A0A8H6EFD7_9HELO</name>
<dbReference type="GeneID" id="59263760"/>
<feature type="compositionally biased region" description="Low complexity" evidence="1">
    <location>
        <begin position="31"/>
        <end position="92"/>
    </location>
</feature>
<organism evidence="2 3">
    <name type="scientific">Botrytis fragariae</name>
    <dbReference type="NCBI Taxonomy" id="1964551"/>
    <lineage>
        <taxon>Eukaryota</taxon>
        <taxon>Fungi</taxon>
        <taxon>Dikarya</taxon>
        <taxon>Ascomycota</taxon>
        <taxon>Pezizomycotina</taxon>
        <taxon>Leotiomycetes</taxon>
        <taxon>Helotiales</taxon>
        <taxon>Sclerotiniaceae</taxon>
        <taxon>Botrytis</taxon>
    </lineage>
</organism>